<dbReference type="Proteomes" id="UP001208041">
    <property type="component" value="Unassembled WGS sequence"/>
</dbReference>
<dbReference type="AlphaFoldDB" id="A0AAE3LS56"/>
<name>A0AAE3LS56_9RHOB</name>
<keyword evidence="2" id="KW-1185">Reference proteome</keyword>
<protein>
    <submittedName>
        <fullName evidence="1">Uncharacterized protein</fullName>
    </submittedName>
</protein>
<accession>A0AAE3LS56</accession>
<evidence type="ECO:0000313" key="1">
    <source>
        <dbReference type="EMBL" id="MCV6825403.1"/>
    </source>
</evidence>
<evidence type="ECO:0000313" key="2">
    <source>
        <dbReference type="Proteomes" id="UP001208041"/>
    </source>
</evidence>
<proteinExistence type="predicted"/>
<dbReference type="RefSeq" id="WP_263954279.1">
    <property type="nucleotide sequence ID" value="NZ_JAOYFC010000002.1"/>
</dbReference>
<gene>
    <name evidence="1" type="ORF">OH136_12635</name>
</gene>
<sequence length="58" mass="6601">MAKLLEADTAYLPLFQRLEVDLKAAEEQEHALERAMRWVAQDQTYAEDDAFRSKSGSG</sequence>
<comment type="caution">
    <text evidence="1">The sequence shown here is derived from an EMBL/GenBank/DDBJ whole genome shotgun (WGS) entry which is preliminary data.</text>
</comment>
<dbReference type="EMBL" id="JAOYFC010000002">
    <property type="protein sequence ID" value="MCV6825403.1"/>
    <property type="molecule type" value="Genomic_DNA"/>
</dbReference>
<organism evidence="1 2">
    <name type="scientific">Halocynthiibacter halioticoli</name>
    <dbReference type="NCBI Taxonomy" id="2986804"/>
    <lineage>
        <taxon>Bacteria</taxon>
        <taxon>Pseudomonadati</taxon>
        <taxon>Pseudomonadota</taxon>
        <taxon>Alphaproteobacteria</taxon>
        <taxon>Rhodobacterales</taxon>
        <taxon>Paracoccaceae</taxon>
        <taxon>Halocynthiibacter</taxon>
    </lineage>
</organism>
<reference evidence="1" key="1">
    <citation type="submission" date="2022-10" db="EMBL/GenBank/DDBJ databases">
        <authorList>
            <person name="Yue Y."/>
        </authorList>
    </citation>
    <scope>NUCLEOTIDE SEQUENCE</scope>
    <source>
        <strain evidence="1">Z654</strain>
    </source>
</reference>